<evidence type="ECO:0000313" key="2">
    <source>
        <dbReference type="EMBL" id="PWG00126.1"/>
    </source>
</evidence>
<organism evidence="2 3">
    <name type="scientific">Levilactobacillus bambusae</name>
    <dbReference type="NCBI Taxonomy" id="2024736"/>
    <lineage>
        <taxon>Bacteria</taxon>
        <taxon>Bacillati</taxon>
        <taxon>Bacillota</taxon>
        <taxon>Bacilli</taxon>
        <taxon>Lactobacillales</taxon>
        <taxon>Lactobacillaceae</taxon>
        <taxon>Levilactobacillus</taxon>
    </lineage>
</organism>
<dbReference type="RefSeq" id="WP_109250073.1">
    <property type="nucleotide sequence ID" value="NZ_QCXQ01000002.1"/>
</dbReference>
<accession>A0A2V1N175</accession>
<comment type="caution">
    <text evidence="2">The sequence shown here is derived from an EMBL/GenBank/DDBJ whole genome shotgun (WGS) entry which is preliminary data.</text>
</comment>
<protein>
    <recommendedName>
        <fullName evidence="1">UPF0340 protein DCM90_04105</fullName>
    </recommendedName>
</protein>
<dbReference type="SUPFAM" id="SSF110710">
    <property type="entry name" value="TTHA0583/YokD-like"/>
    <property type="match status" value="1"/>
</dbReference>
<name>A0A2V1N175_9LACO</name>
<dbReference type="PROSITE" id="PS51257">
    <property type="entry name" value="PROKAR_LIPOPROTEIN"/>
    <property type="match status" value="1"/>
</dbReference>
<gene>
    <name evidence="2" type="ORF">DCM90_04105</name>
</gene>
<evidence type="ECO:0000256" key="1">
    <source>
        <dbReference type="HAMAP-Rule" id="MF_00800"/>
    </source>
</evidence>
<dbReference type="NCBIfam" id="TIGR01440">
    <property type="entry name" value="TIGR01440 family protein"/>
    <property type="match status" value="1"/>
</dbReference>
<evidence type="ECO:0000313" key="3">
    <source>
        <dbReference type="Proteomes" id="UP000245080"/>
    </source>
</evidence>
<reference evidence="2 3" key="1">
    <citation type="journal article" date="2018" name="Int. J. Syst. Evol. Microbiol.">
        <title>Lactobacillus bambusae sp. nov., isolated from a traditional fermented Ma-bamboo shoots of Taiwan.</title>
        <authorList>
            <person name="Wang L.-T."/>
        </authorList>
    </citation>
    <scope>NUCLEOTIDE SEQUENCE [LARGE SCALE GENOMIC DNA]</scope>
    <source>
        <strain evidence="2 3">BS-W1</strain>
    </source>
</reference>
<comment type="similarity">
    <text evidence="1">Belongs to the UPF0340 family.</text>
</comment>
<dbReference type="AlphaFoldDB" id="A0A2V1N175"/>
<dbReference type="EMBL" id="QCXQ01000002">
    <property type="protein sequence ID" value="PWG00126.1"/>
    <property type="molecule type" value="Genomic_DNA"/>
</dbReference>
<dbReference type="PIRSF" id="PIRSF007510">
    <property type="entry name" value="UCP007510"/>
    <property type="match status" value="1"/>
</dbReference>
<proteinExistence type="inferred from homology"/>
<keyword evidence="3" id="KW-1185">Reference proteome</keyword>
<dbReference type="Pfam" id="PF04260">
    <property type="entry name" value="DUF436"/>
    <property type="match status" value="1"/>
</dbReference>
<dbReference type="InterPro" id="IPR006340">
    <property type="entry name" value="DUF436"/>
</dbReference>
<dbReference type="Gene3D" id="3.40.50.10360">
    <property type="entry name" value="Hypothetical protein TT1679"/>
    <property type="match status" value="1"/>
</dbReference>
<dbReference type="OrthoDB" id="9803187at2"/>
<sequence length="188" mass="20625">MTNEQIKRDISQVMDNYLELVDFPTGGLFVVGCSTSMIQGEWMSTGSSLEVGQAVFETLNDYAQANHFDLAIQGCEHINRALLMEKRTMDRHHFDQVEVVPAMHAGGATQVAAYQEMSEPVEVEHIVADGGIDIGGTEIGMHVRFVQVPVHLTTHQIGAANVVALKTRPKLIGGARAQYDFTEANLRS</sequence>
<dbReference type="HAMAP" id="MF_00800">
    <property type="entry name" value="UPF0340"/>
    <property type="match status" value="1"/>
</dbReference>
<dbReference type="Proteomes" id="UP000245080">
    <property type="component" value="Unassembled WGS sequence"/>
</dbReference>
<dbReference type="InterPro" id="IPR028345">
    <property type="entry name" value="Antibiotic_NAT-like"/>
</dbReference>